<reference evidence="2" key="1">
    <citation type="submission" date="2022-11" db="UniProtKB">
        <authorList>
            <consortium name="WormBaseParasite"/>
        </authorList>
    </citation>
    <scope>IDENTIFICATION</scope>
</reference>
<name>A0A915KN48_ROMCU</name>
<sequence length="60" mass="6672">MTFPEDISQYLSNPAETLQLSCQMFCLSTTPNDIKKAASIRKKLHLSVSTGRLLLAHHNA</sequence>
<dbReference type="AlphaFoldDB" id="A0A915KN48"/>
<proteinExistence type="predicted"/>
<dbReference type="Proteomes" id="UP000887565">
    <property type="component" value="Unplaced"/>
</dbReference>
<keyword evidence="1" id="KW-1185">Reference proteome</keyword>
<accession>A0A915KN48</accession>
<evidence type="ECO:0000313" key="2">
    <source>
        <dbReference type="WBParaSite" id="nRc.2.0.1.t39464-RA"/>
    </source>
</evidence>
<evidence type="ECO:0000313" key="1">
    <source>
        <dbReference type="Proteomes" id="UP000887565"/>
    </source>
</evidence>
<dbReference type="WBParaSite" id="nRc.2.0.1.t39464-RA">
    <property type="protein sequence ID" value="nRc.2.0.1.t39464-RA"/>
    <property type="gene ID" value="nRc.2.0.1.g39464"/>
</dbReference>
<organism evidence="1 2">
    <name type="scientific">Romanomermis culicivorax</name>
    <name type="common">Nematode worm</name>
    <dbReference type="NCBI Taxonomy" id="13658"/>
    <lineage>
        <taxon>Eukaryota</taxon>
        <taxon>Metazoa</taxon>
        <taxon>Ecdysozoa</taxon>
        <taxon>Nematoda</taxon>
        <taxon>Enoplea</taxon>
        <taxon>Dorylaimia</taxon>
        <taxon>Mermithida</taxon>
        <taxon>Mermithoidea</taxon>
        <taxon>Mermithidae</taxon>
        <taxon>Romanomermis</taxon>
    </lineage>
</organism>
<protein>
    <submittedName>
        <fullName evidence="2">Uncharacterized protein</fullName>
    </submittedName>
</protein>